<protein>
    <submittedName>
        <fullName evidence="1">Uncharacterized protein</fullName>
    </submittedName>
</protein>
<organism evidence="1 2">
    <name type="scientific">Vigna unguiculata</name>
    <name type="common">Cowpea</name>
    <dbReference type="NCBI Taxonomy" id="3917"/>
    <lineage>
        <taxon>Eukaryota</taxon>
        <taxon>Viridiplantae</taxon>
        <taxon>Streptophyta</taxon>
        <taxon>Embryophyta</taxon>
        <taxon>Tracheophyta</taxon>
        <taxon>Spermatophyta</taxon>
        <taxon>Magnoliopsida</taxon>
        <taxon>eudicotyledons</taxon>
        <taxon>Gunneridae</taxon>
        <taxon>Pentapetalae</taxon>
        <taxon>rosids</taxon>
        <taxon>fabids</taxon>
        <taxon>Fabales</taxon>
        <taxon>Fabaceae</taxon>
        <taxon>Papilionoideae</taxon>
        <taxon>50 kb inversion clade</taxon>
        <taxon>NPAAA clade</taxon>
        <taxon>indigoferoid/millettioid clade</taxon>
        <taxon>Phaseoleae</taxon>
        <taxon>Vigna</taxon>
    </lineage>
</organism>
<sequence>MYPAIPGRNMVVMLPTCVLAEMYPAIPGRDVAVTLPTCVLAEMYQANLGWDVADLLPFWGDEASFPIDKDMGGSSRAMKLPFPLTQIWGDHLV</sequence>
<proteinExistence type="predicted"/>
<reference evidence="1 2" key="1">
    <citation type="submission" date="2019-04" db="EMBL/GenBank/DDBJ databases">
        <title>An improved genome assembly and genetic linkage map for asparagus bean, Vigna unguiculata ssp. sesquipedialis.</title>
        <authorList>
            <person name="Xia Q."/>
            <person name="Zhang R."/>
            <person name="Dong Y."/>
        </authorList>
    </citation>
    <scope>NUCLEOTIDE SEQUENCE [LARGE SCALE GENOMIC DNA]</scope>
    <source>
        <tissue evidence="1">Leaf</tissue>
    </source>
</reference>
<dbReference type="Proteomes" id="UP000501690">
    <property type="component" value="Linkage Group LG6"/>
</dbReference>
<evidence type="ECO:0000313" key="1">
    <source>
        <dbReference type="EMBL" id="QCD95793.1"/>
    </source>
</evidence>
<dbReference type="AlphaFoldDB" id="A0A4D6M4U2"/>
<keyword evidence="2" id="KW-1185">Reference proteome</keyword>
<accession>A0A4D6M4U2</accession>
<evidence type="ECO:0000313" key="2">
    <source>
        <dbReference type="Proteomes" id="UP000501690"/>
    </source>
</evidence>
<dbReference type="EMBL" id="CP039350">
    <property type="protein sequence ID" value="QCD95793.1"/>
    <property type="molecule type" value="Genomic_DNA"/>
</dbReference>
<gene>
    <name evidence="1" type="ORF">DEO72_LG6g489</name>
</gene>
<name>A0A4D6M4U2_VIGUN</name>